<dbReference type="Gene3D" id="3.40.50.2000">
    <property type="entry name" value="Glycogen Phosphorylase B"/>
    <property type="match status" value="2"/>
</dbReference>
<evidence type="ECO:0000259" key="1">
    <source>
        <dbReference type="Pfam" id="PF00534"/>
    </source>
</evidence>
<dbReference type="OrthoDB" id="9801573at2"/>
<dbReference type="PANTHER" id="PTHR12526">
    <property type="entry name" value="GLYCOSYLTRANSFERASE"/>
    <property type="match status" value="1"/>
</dbReference>
<sequence length="337" mass="37598">MKILIYSPLFYPSIGGTETVVFILAHQFSEQGHEVKLVSQTPATDAKTFPFQVIRNPPIKQLLQLTSWCDVYFQAHVSLKGIWPLLIIRKPLIVTHQTWYCRLDGTLGWQDNLKKFVTKFAHNIVASHALAEQLPASSTIIPNPYREDMFFEIPEIPRNKELVFLGRLVSDKGADLLLEALAKIKALGLTPKLTIIGNGPEESSLREQAKHLEISDQVDFVGAKVNQELTKLLNAHKIMVIPSRWQEPFGIVALEGIACGCVVVGSEQGGLKDAINSCGVTFPNGDIAALTQILFDLLSNEKQLLKYQENAKLHLAKHQALVIAKSYINVFEKAKKR</sequence>
<dbReference type="RefSeq" id="WP_073591803.1">
    <property type="nucleotide sequence ID" value="NZ_MRCE01000002.1"/>
</dbReference>
<gene>
    <name evidence="2" type="ORF">NIES2119_02025</name>
</gene>
<accession>A0A1U7ISN0</accession>
<dbReference type="GO" id="GO:0016757">
    <property type="term" value="F:glycosyltransferase activity"/>
    <property type="evidence" value="ECO:0007669"/>
    <property type="project" value="InterPro"/>
</dbReference>
<dbReference type="SUPFAM" id="SSF53756">
    <property type="entry name" value="UDP-Glycosyltransferase/glycogen phosphorylase"/>
    <property type="match status" value="1"/>
</dbReference>
<dbReference type="CDD" id="cd03801">
    <property type="entry name" value="GT4_PimA-like"/>
    <property type="match status" value="1"/>
</dbReference>
<dbReference type="Pfam" id="PF00534">
    <property type="entry name" value="Glycos_transf_1"/>
    <property type="match status" value="1"/>
</dbReference>
<organism evidence="2 3">
    <name type="scientific">[Phormidium ambiguum] IAM M-71</name>
    <dbReference type="NCBI Taxonomy" id="454136"/>
    <lineage>
        <taxon>Bacteria</taxon>
        <taxon>Bacillati</taxon>
        <taxon>Cyanobacteriota</taxon>
        <taxon>Cyanophyceae</taxon>
        <taxon>Oscillatoriophycideae</taxon>
        <taxon>Aerosakkonematales</taxon>
        <taxon>Aerosakkonemataceae</taxon>
        <taxon>Floridanema</taxon>
    </lineage>
</organism>
<feature type="domain" description="Glycosyl transferase family 1" evidence="1">
    <location>
        <begin position="148"/>
        <end position="312"/>
    </location>
</feature>
<name>A0A1U7ISN0_9CYAN</name>
<dbReference type="EMBL" id="MRCE01000002">
    <property type="protein sequence ID" value="OKH40423.1"/>
    <property type="molecule type" value="Genomic_DNA"/>
</dbReference>
<evidence type="ECO:0000313" key="3">
    <source>
        <dbReference type="Proteomes" id="UP000185860"/>
    </source>
</evidence>
<dbReference type="Proteomes" id="UP000185860">
    <property type="component" value="Unassembled WGS sequence"/>
</dbReference>
<dbReference type="InterPro" id="IPR001296">
    <property type="entry name" value="Glyco_trans_1"/>
</dbReference>
<proteinExistence type="predicted"/>
<dbReference type="AlphaFoldDB" id="A0A1U7ISN0"/>
<keyword evidence="2" id="KW-0808">Transferase</keyword>
<dbReference type="STRING" id="454136.NIES2119_02025"/>
<protein>
    <submittedName>
        <fullName evidence="2">Glycosyl transferase family 1</fullName>
    </submittedName>
</protein>
<reference evidence="2 3" key="1">
    <citation type="submission" date="2016-11" db="EMBL/GenBank/DDBJ databases">
        <title>Draft Genome Sequences of Nine Cyanobacterial Strains from Diverse Habitats.</title>
        <authorList>
            <person name="Zhu T."/>
            <person name="Hou S."/>
            <person name="Lu X."/>
            <person name="Hess W.R."/>
        </authorList>
    </citation>
    <scope>NUCLEOTIDE SEQUENCE [LARGE SCALE GENOMIC DNA]</scope>
    <source>
        <strain evidence="2 3">IAM M-71</strain>
    </source>
</reference>
<evidence type="ECO:0000313" key="2">
    <source>
        <dbReference type="EMBL" id="OKH40423.1"/>
    </source>
</evidence>
<comment type="caution">
    <text evidence="2">The sequence shown here is derived from an EMBL/GenBank/DDBJ whole genome shotgun (WGS) entry which is preliminary data.</text>
</comment>